<comment type="caution">
    <text evidence="1">The sequence shown here is derived from an EMBL/GenBank/DDBJ whole genome shotgun (WGS) entry which is preliminary data.</text>
</comment>
<name>A0A4U5MEG9_STECR</name>
<dbReference type="EMBL" id="AZBU02000008">
    <property type="protein sequence ID" value="TKR67492.1"/>
    <property type="molecule type" value="Genomic_DNA"/>
</dbReference>
<gene>
    <name evidence="1" type="ORF">L596_023640</name>
</gene>
<keyword evidence="2" id="KW-1185">Reference proteome</keyword>
<organism evidence="1 2">
    <name type="scientific">Steinernema carpocapsae</name>
    <name type="common">Entomopathogenic nematode</name>
    <dbReference type="NCBI Taxonomy" id="34508"/>
    <lineage>
        <taxon>Eukaryota</taxon>
        <taxon>Metazoa</taxon>
        <taxon>Ecdysozoa</taxon>
        <taxon>Nematoda</taxon>
        <taxon>Chromadorea</taxon>
        <taxon>Rhabditida</taxon>
        <taxon>Tylenchina</taxon>
        <taxon>Panagrolaimomorpha</taxon>
        <taxon>Strongyloidoidea</taxon>
        <taxon>Steinernematidae</taxon>
        <taxon>Steinernema</taxon>
    </lineage>
</organism>
<evidence type="ECO:0000313" key="1">
    <source>
        <dbReference type="EMBL" id="TKR67492.1"/>
    </source>
</evidence>
<reference evidence="1 2" key="1">
    <citation type="journal article" date="2015" name="Genome Biol.">
        <title>Comparative genomics of Steinernema reveals deeply conserved gene regulatory networks.</title>
        <authorList>
            <person name="Dillman A.R."/>
            <person name="Macchietto M."/>
            <person name="Porter C.F."/>
            <person name="Rogers A."/>
            <person name="Williams B."/>
            <person name="Antoshechkin I."/>
            <person name="Lee M.M."/>
            <person name="Goodwin Z."/>
            <person name="Lu X."/>
            <person name="Lewis E.E."/>
            <person name="Goodrich-Blair H."/>
            <person name="Stock S.P."/>
            <person name="Adams B.J."/>
            <person name="Sternberg P.W."/>
            <person name="Mortazavi A."/>
        </authorList>
    </citation>
    <scope>NUCLEOTIDE SEQUENCE [LARGE SCALE GENOMIC DNA]</scope>
    <source>
        <strain evidence="1 2">ALL</strain>
    </source>
</reference>
<dbReference type="AlphaFoldDB" id="A0A4U5MEG9"/>
<sequence length="284" mass="32430">MNIISFIAQFFVSLTRCESHLPHQLSLITVQIPKNCFFLFFNKTDIVLAPWKFITVANVTTTKVSKTTRYRILHSLSPFHDLAGLGAPFPSHKPISTRTAAGPHEESLCPACKQGSGPPECSESLEELRVASGSSSYLRRRRRPIYRFDSAAARPLSRLGYPPKRAEAATFARSPLASDRVTILARLPSSPSNHDYSDKERSWSQLRDRRVTWICSRSGSARRQEERSCRFPSSWKRSFLHMAHSNCRDRVFLCLTRGREKNKFLQNQLILKWILGFRDCDKGD</sequence>
<reference evidence="1 2" key="2">
    <citation type="journal article" date="2019" name="G3 (Bethesda)">
        <title>Hybrid Assembly of the Genome of the Entomopathogenic Nematode Steinernema carpocapsae Identifies the X-Chromosome.</title>
        <authorList>
            <person name="Serra L."/>
            <person name="Macchietto M."/>
            <person name="Macias-Munoz A."/>
            <person name="McGill C.J."/>
            <person name="Rodriguez I.M."/>
            <person name="Rodriguez B."/>
            <person name="Murad R."/>
            <person name="Mortazavi A."/>
        </authorList>
    </citation>
    <scope>NUCLEOTIDE SEQUENCE [LARGE SCALE GENOMIC DNA]</scope>
    <source>
        <strain evidence="1 2">ALL</strain>
    </source>
</reference>
<protein>
    <submittedName>
        <fullName evidence="1">Uncharacterized protein</fullName>
    </submittedName>
</protein>
<proteinExistence type="predicted"/>
<accession>A0A4U5MEG9</accession>
<dbReference type="Proteomes" id="UP000298663">
    <property type="component" value="Unassembled WGS sequence"/>
</dbReference>
<evidence type="ECO:0000313" key="2">
    <source>
        <dbReference type="Proteomes" id="UP000298663"/>
    </source>
</evidence>